<keyword evidence="2" id="KW-0575">Peroxidase</keyword>
<dbReference type="AlphaFoldDB" id="A0A0C3GGT6"/>
<keyword evidence="8" id="KW-1133">Transmembrane helix</keyword>
<dbReference type="GO" id="GO:0046872">
    <property type="term" value="F:metal ion binding"/>
    <property type="evidence" value="ECO:0007669"/>
    <property type="project" value="UniProtKB-KW"/>
</dbReference>
<dbReference type="PANTHER" id="PTHR33577:SF9">
    <property type="entry name" value="PEROXIDASE STCC"/>
    <property type="match status" value="1"/>
</dbReference>
<evidence type="ECO:0000313" key="11">
    <source>
        <dbReference type="Proteomes" id="UP000054166"/>
    </source>
</evidence>
<evidence type="ECO:0000256" key="3">
    <source>
        <dbReference type="ARBA" id="ARBA00022617"/>
    </source>
</evidence>
<dbReference type="InterPro" id="IPR000028">
    <property type="entry name" value="Chloroperoxidase"/>
</dbReference>
<proteinExistence type="inferred from homology"/>
<reference evidence="10 11" key="1">
    <citation type="submission" date="2014-04" db="EMBL/GenBank/DDBJ databases">
        <authorList>
            <consortium name="DOE Joint Genome Institute"/>
            <person name="Kuo A."/>
            <person name="Tarkka M."/>
            <person name="Buscot F."/>
            <person name="Kohler A."/>
            <person name="Nagy L.G."/>
            <person name="Floudas D."/>
            <person name="Copeland A."/>
            <person name="Barry K.W."/>
            <person name="Cichocki N."/>
            <person name="Veneault-Fourrey C."/>
            <person name="LaButti K."/>
            <person name="Lindquist E.A."/>
            <person name="Lipzen A."/>
            <person name="Lundell T."/>
            <person name="Morin E."/>
            <person name="Murat C."/>
            <person name="Sun H."/>
            <person name="Tunlid A."/>
            <person name="Henrissat B."/>
            <person name="Grigoriev I.V."/>
            <person name="Hibbett D.S."/>
            <person name="Martin F."/>
            <person name="Nordberg H.P."/>
            <person name="Cantor M.N."/>
            <person name="Hua S.X."/>
        </authorList>
    </citation>
    <scope>NUCLEOTIDE SEQUENCE [LARGE SCALE GENOMIC DNA]</scope>
    <source>
        <strain evidence="10 11">F 1598</strain>
    </source>
</reference>
<feature type="transmembrane region" description="Helical" evidence="8">
    <location>
        <begin position="111"/>
        <end position="128"/>
    </location>
</feature>
<sequence length="226" mass="25321">MYDHKFVPANPGDSRAPCPALNALANHGYLPHSGRDIGLLQLIHALRHVYNLSLPFAFMLSFVGILLCGHGFFRLDLQGLAAHNRIEHDGSLAHGDAAPGNRFAPIPVNKSMFHTFLVYAALGQGIYLEDFMRARVDREAQLQKPLDSLRAQIGQGEAALAWLVMRDDDGKIPLGWLEQWWGEERLPDTWTKPHRVVGILEARTKANVVADGMAKLRLQDQFRRKC</sequence>
<keyword evidence="8" id="KW-0472">Membrane</keyword>
<evidence type="ECO:0000256" key="8">
    <source>
        <dbReference type="SAM" id="Phobius"/>
    </source>
</evidence>
<dbReference type="Pfam" id="PF01328">
    <property type="entry name" value="Peroxidase_2"/>
    <property type="match status" value="1"/>
</dbReference>
<accession>A0A0C3GGT6</accession>
<comment type="similarity">
    <text evidence="7">Belongs to the chloroperoxidase family.</text>
</comment>
<feature type="domain" description="Heme haloperoxidase family profile" evidence="9">
    <location>
        <begin position="2"/>
        <end position="204"/>
    </location>
</feature>
<keyword evidence="5" id="KW-0560">Oxidoreductase</keyword>
<dbReference type="PANTHER" id="PTHR33577">
    <property type="entry name" value="STERIGMATOCYSTIN BIOSYNTHESIS PEROXIDASE STCC-RELATED"/>
    <property type="match status" value="1"/>
</dbReference>
<dbReference type="GO" id="GO:0004601">
    <property type="term" value="F:peroxidase activity"/>
    <property type="evidence" value="ECO:0007669"/>
    <property type="project" value="UniProtKB-KW"/>
</dbReference>
<keyword evidence="6" id="KW-0408">Iron</keyword>
<dbReference type="InParanoid" id="A0A0C3GGT6"/>
<evidence type="ECO:0000256" key="5">
    <source>
        <dbReference type="ARBA" id="ARBA00023002"/>
    </source>
</evidence>
<dbReference type="Gene3D" id="1.10.489.10">
    <property type="entry name" value="Chloroperoxidase-like"/>
    <property type="match status" value="1"/>
</dbReference>
<dbReference type="InterPro" id="IPR036851">
    <property type="entry name" value="Chloroperoxidase-like_sf"/>
</dbReference>
<evidence type="ECO:0000256" key="6">
    <source>
        <dbReference type="ARBA" id="ARBA00023004"/>
    </source>
</evidence>
<dbReference type="SUPFAM" id="SSF47571">
    <property type="entry name" value="Cloroperoxidase"/>
    <property type="match status" value="1"/>
</dbReference>
<evidence type="ECO:0000256" key="7">
    <source>
        <dbReference type="ARBA" id="ARBA00025795"/>
    </source>
</evidence>
<keyword evidence="4" id="KW-0479">Metal-binding</keyword>
<reference evidence="11" key="2">
    <citation type="submission" date="2015-01" db="EMBL/GenBank/DDBJ databases">
        <title>Evolutionary Origins and Diversification of the Mycorrhizal Mutualists.</title>
        <authorList>
            <consortium name="DOE Joint Genome Institute"/>
            <consortium name="Mycorrhizal Genomics Consortium"/>
            <person name="Kohler A."/>
            <person name="Kuo A."/>
            <person name="Nagy L.G."/>
            <person name="Floudas D."/>
            <person name="Copeland A."/>
            <person name="Barry K.W."/>
            <person name="Cichocki N."/>
            <person name="Veneault-Fourrey C."/>
            <person name="LaButti K."/>
            <person name="Lindquist E.A."/>
            <person name="Lipzen A."/>
            <person name="Lundell T."/>
            <person name="Morin E."/>
            <person name="Murat C."/>
            <person name="Riley R."/>
            <person name="Ohm R."/>
            <person name="Sun H."/>
            <person name="Tunlid A."/>
            <person name="Henrissat B."/>
            <person name="Grigoriev I.V."/>
            <person name="Hibbett D.S."/>
            <person name="Martin F."/>
        </authorList>
    </citation>
    <scope>NUCLEOTIDE SEQUENCE [LARGE SCALE GENOMIC DNA]</scope>
    <source>
        <strain evidence="11">F 1598</strain>
    </source>
</reference>
<dbReference type="HOGENOM" id="CLU_050230_5_0_1"/>
<evidence type="ECO:0000256" key="1">
    <source>
        <dbReference type="ARBA" id="ARBA00001970"/>
    </source>
</evidence>
<evidence type="ECO:0000256" key="4">
    <source>
        <dbReference type="ARBA" id="ARBA00022723"/>
    </source>
</evidence>
<evidence type="ECO:0000313" key="10">
    <source>
        <dbReference type="EMBL" id="KIM89846.1"/>
    </source>
</evidence>
<keyword evidence="8" id="KW-0812">Transmembrane</keyword>
<dbReference type="EMBL" id="KN832974">
    <property type="protein sequence ID" value="KIM89846.1"/>
    <property type="molecule type" value="Genomic_DNA"/>
</dbReference>
<evidence type="ECO:0000259" key="9">
    <source>
        <dbReference type="PROSITE" id="PS51405"/>
    </source>
</evidence>
<dbReference type="Proteomes" id="UP000054166">
    <property type="component" value="Unassembled WGS sequence"/>
</dbReference>
<dbReference type="OrthoDB" id="407298at2759"/>
<dbReference type="PROSITE" id="PS51405">
    <property type="entry name" value="HEME_HALOPEROXIDASE"/>
    <property type="match status" value="1"/>
</dbReference>
<feature type="transmembrane region" description="Helical" evidence="8">
    <location>
        <begin position="49"/>
        <end position="73"/>
    </location>
</feature>
<dbReference type="STRING" id="765440.A0A0C3GGT6"/>
<comment type="cofactor">
    <cofactor evidence="1">
        <name>heme b</name>
        <dbReference type="ChEBI" id="CHEBI:60344"/>
    </cofactor>
</comment>
<gene>
    <name evidence="10" type="ORF">PILCRDRAFT_60618</name>
</gene>
<evidence type="ECO:0000256" key="2">
    <source>
        <dbReference type="ARBA" id="ARBA00022559"/>
    </source>
</evidence>
<name>A0A0C3GGT6_PILCF</name>
<organism evidence="10 11">
    <name type="scientific">Piloderma croceum (strain F 1598)</name>
    <dbReference type="NCBI Taxonomy" id="765440"/>
    <lineage>
        <taxon>Eukaryota</taxon>
        <taxon>Fungi</taxon>
        <taxon>Dikarya</taxon>
        <taxon>Basidiomycota</taxon>
        <taxon>Agaricomycotina</taxon>
        <taxon>Agaricomycetes</taxon>
        <taxon>Agaricomycetidae</taxon>
        <taxon>Atheliales</taxon>
        <taxon>Atheliaceae</taxon>
        <taxon>Piloderma</taxon>
    </lineage>
</organism>
<keyword evidence="3" id="KW-0349">Heme</keyword>
<keyword evidence="11" id="KW-1185">Reference proteome</keyword>
<protein>
    <recommendedName>
        <fullName evidence="9">Heme haloperoxidase family profile domain-containing protein</fullName>
    </recommendedName>
</protein>